<organism evidence="1 2">
    <name type="scientific">Coniochaeta ligniaria NRRL 30616</name>
    <dbReference type="NCBI Taxonomy" id="1408157"/>
    <lineage>
        <taxon>Eukaryota</taxon>
        <taxon>Fungi</taxon>
        <taxon>Dikarya</taxon>
        <taxon>Ascomycota</taxon>
        <taxon>Pezizomycotina</taxon>
        <taxon>Sordariomycetes</taxon>
        <taxon>Sordariomycetidae</taxon>
        <taxon>Coniochaetales</taxon>
        <taxon>Coniochaetaceae</taxon>
        <taxon>Coniochaeta</taxon>
    </lineage>
</organism>
<reference evidence="1 2" key="1">
    <citation type="submission" date="2016-10" db="EMBL/GenBank/DDBJ databases">
        <title>Draft genome sequence of Coniochaeta ligniaria NRRL30616, a lignocellulolytic fungus for bioabatement of inhibitors in plant biomass hydrolysates.</title>
        <authorList>
            <consortium name="DOE Joint Genome Institute"/>
            <person name="Jimenez D.J."/>
            <person name="Hector R.E."/>
            <person name="Riley R."/>
            <person name="Sun H."/>
            <person name="Grigoriev I.V."/>
            <person name="Van Elsas J.D."/>
            <person name="Nichols N.N."/>
        </authorList>
    </citation>
    <scope>NUCLEOTIDE SEQUENCE [LARGE SCALE GENOMIC DNA]</scope>
    <source>
        <strain evidence="1 2">NRRL 30616</strain>
    </source>
</reference>
<gene>
    <name evidence="1" type="ORF">CONLIGDRAFT_87195</name>
</gene>
<evidence type="ECO:0000313" key="1">
    <source>
        <dbReference type="EMBL" id="OIW25286.1"/>
    </source>
</evidence>
<proteinExistence type="predicted"/>
<dbReference type="Proteomes" id="UP000182658">
    <property type="component" value="Unassembled WGS sequence"/>
</dbReference>
<dbReference type="AlphaFoldDB" id="A0A1J7ICV2"/>
<keyword evidence="2" id="KW-1185">Reference proteome</keyword>
<dbReference type="EMBL" id="KV875102">
    <property type="protein sequence ID" value="OIW25286.1"/>
    <property type="molecule type" value="Genomic_DNA"/>
</dbReference>
<accession>A0A1J7ICV2</accession>
<evidence type="ECO:0000313" key="2">
    <source>
        <dbReference type="Proteomes" id="UP000182658"/>
    </source>
</evidence>
<protein>
    <submittedName>
        <fullName evidence="1">Uncharacterized protein</fullName>
    </submittedName>
</protein>
<sequence length="85" mass="9789">MKSQRRDDVRSRAVKLVSCTKNRGSSATWAQLGCPIWRELFAFCTVALCLYTYYSTWSRIHIVRRDIQESCSICQALQILVSESP</sequence>
<name>A0A1J7ICV2_9PEZI</name>
<dbReference type="InParanoid" id="A0A1J7ICV2"/>